<dbReference type="Pfam" id="PF07676">
    <property type="entry name" value="PD40"/>
    <property type="match status" value="4"/>
</dbReference>
<dbReference type="GO" id="GO:0006508">
    <property type="term" value="P:proteolysis"/>
    <property type="evidence" value="ECO:0007669"/>
    <property type="project" value="InterPro"/>
</dbReference>
<feature type="non-terminal residue" evidence="3">
    <location>
        <position position="538"/>
    </location>
</feature>
<evidence type="ECO:0000313" key="4">
    <source>
        <dbReference type="Proteomes" id="UP000317716"/>
    </source>
</evidence>
<dbReference type="EMBL" id="VBOS01000035">
    <property type="protein sequence ID" value="TMQ59857.1"/>
    <property type="molecule type" value="Genomic_DNA"/>
</dbReference>
<feature type="domain" description="Peptidase S9 prolyl oligopeptidase catalytic" evidence="2">
    <location>
        <begin position="470"/>
        <end position="538"/>
    </location>
</feature>
<evidence type="ECO:0000259" key="2">
    <source>
        <dbReference type="Pfam" id="PF00326"/>
    </source>
</evidence>
<dbReference type="PANTHER" id="PTHR36842">
    <property type="entry name" value="PROTEIN TOLB HOMOLOG"/>
    <property type="match status" value="1"/>
</dbReference>
<dbReference type="InterPro" id="IPR029058">
    <property type="entry name" value="AB_hydrolase_fold"/>
</dbReference>
<dbReference type="InterPro" id="IPR011659">
    <property type="entry name" value="WD40"/>
</dbReference>
<name>A0A538T8D3_UNCEI</name>
<dbReference type="SUPFAM" id="SSF53474">
    <property type="entry name" value="alpha/beta-Hydrolases"/>
    <property type="match status" value="1"/>
</dbReference>
<sequence>MALRLEVSAVNLRSVLAFSFAALVLPALPARSETSRFSLDLARKIVGVTSPRVSPDGKLAAFVVTRPNYSDNRNESELYLVSLASGAPRQLTFERRQVSEPRWSPDGGALAFLAPDSLGKNQVWLMPMSGGDARRITRSKTDVQHYSWRPDGSAIAYAAADEEPKREGDASHIATMQVGDQDLFLHAPMRSQHIWLQAIDTTAAQRLTSGAWSLEMVLPPGSPPSELGWSPDGKQIAFARVPLPQSGRFDSVSVRVLDVASHAIRSLTGAERFQNNPVWSPDGRSILYVYPREGRGDLGWMTEIHLAPATGGPGRSLTRALDRNFFGAEWMPGGKSILVAANDRTGVGLWIQPLEGAAKRIETGDLVISGAFGYEVTVSAKGALVFVATSAGRPSELYVMDSPTARPRRLTDFNAWATDVAWGREERVTWRNDSFDEDGVLVYPPTFNPASSYPLVLLVHGGPQASSRTSFSSLAQLMATEGWLVFQPNYRGSDNLGNAYMAAITADAGAGPGRDVMAGIAELRKRPYVSPAKPAVTG</sequence>
<dbReference type="Gene3D" id="2.120.10.30">
    <property type="entry name" value="TolB, C-terminal domain"/>
    <property type="match status" value="2"/>
</dbReference>
<dbReference type="Pfam" id="PF00326">
    <property type="entry name" value="Peptidase_S9"/>
    <property type="match status" value="1"/>
</dbReference>
<reference evidence="3 4" key="1">
    <citation type="journal article" date="2019" name="Nat. Microbiol.">
        <title>Mediterranean grassland soil C-N compound turnover is dependent on rainfall and depth, and is mediated by genomically divergent microorganisms.</title>
        <authorList>
            <person name="Diamond S."/>
            <person name="Andeer P.F."/>
            <person name="Li Z."/>
            <person name="Crits-Christoph A."/>
            <person name="Burstein D."/>
            <person name="Anantharaman K."/>
            <person name="Lane K.R."/>
            <person name="Thomas B.C."/>
            <person name="Pan C."/>
            <person name="Northen T.R."/>
            <person name="Banfield J.F."/>
        </authorList>
    </citation>
    <scope>NUCLEOTIDE SEQUENCE [LARGE SCALE GENOMIC DNA]</scope>
    <source>
        <strain evidence="3">WS_2</strain>
    </source>
</reference>
<comment type="similarity">
    <text evidence="1">Belongs to the TolB family.</text>
</comment>
<protein>
    <submittedName>
        <fullName evidence="3">S9 family peptidase</fullName>
    </submittedName>
</protein>
<dbReference type="AlphaFoldDB" id="A0A538T8D3"/>
<proteinExistence type="inferred from homology"/>
<gene>
    <name evidence="3" type="ORF">E6K72_01275</name>
</gene>
<comment type="caution">
    <text evidence="3">The sequence shown here is derived from an EMBL/GenBank/DDBJ whole genome shotgun (WGS) entry which is preliminary data.</text>
</comment>
<dbReference type="GO" id="GO:0008236">
    <property type="term" value="F:serine-type peptidase activity"/>
    <property type="evidence" value="ECO:0007669"/>
    <property type="project" value="InterPro"/>
</dbReference>
<dbReference type="InterPro" id="IPR001375">
    <property type="entry name" value="Peptidase_S9_cat"/>
</dbReference>
<dbReference type="Proteomes" id="UP000317716">
    <property type="component" value="Unassembled WGS sequence"/>
</dbReference>
<dbReference type="SUPFAM" id="SSF82171">
    <property type="entry name" value="DPP6 N-terminal domain-like"/>
    <property type="match status" value="1"/>
</dbReference>
<dbReference type="Gene3D" id="3.40.50.1820">
    <property type="entry name" value="alpha/beta hydrolase"/>
    <property type="match status" value="1"/>
</dbReference>
<dbReference type="InterPro" id="IPR011042">
    <property type="entry name" value="6-blade_b-propeller_TolB-like"/>
</dbReference>
<organism evidence="3 4">
    <name type="scientific">Eiseniibacteriota bacterium</name>
    <dbReference type="NCBI Taxonomy" id="2212470"/>
    <lineage>
        <taxon>Bacteria</taxon>
        <taxon>Candidatus Eiseniibacteriota</taxon>
    </lineage>
</organism>
<evidence type="ECO:0000313" key="3">
    <source>
        <dbReference type="EMBL" id="TMQ59857.1"/>
    </source>
</evidence>
<dbReference type="PANTHER" id="PTHR36842:SF1">
    <property type="entry name" value="PROTEIN TOLB"/>
    <property type="match status" value="1"/>
</dbReference>
<accession>A0A538T8D3</accession>
<evidence type="ECO:0000256" key="1">
    <source>
        <dbReference type="ARBA" id="ARBA00009820"/>
    </source>
</evidence>